<keyword evidence="5 9" id="KW-0496">Mitochondrion</keyword>
<feature type="active site" evidence="8">
    <location>
        <position position="79"/>
    </location>
</feature>
<dbReference type="GeneTree" id="ENSGT00550000075025"/>
<feature type="active site" evidence="8">
    <location>
        <position position="37"/>
    </location>
</feature>
<evidence type="ECO:0000256" key="9">
    <source>
        <dbReference type="RuleBase" id="RU362041"/>
    </source>
</evidence>
<dbReference type="InParanoid" id="H2XYR7"/>
<dbReference type="InterPro" id="IPR019533">
    <property type="entry name" value="Peptidase_S26"/>
</dbReference>
<dbReference type="HOGENOM" id="CLU_028723_4_3_1"/>
<comment type="subcellular location">
    <subcellularLocation>
        <location evidence="1 9">Mitochondrion inner membrane</location>
    </subcellularLocation>
</comment>
<evidence type="ECO:0000313" key="11">
    <source>
        <dbReference type="Ensembl" id="ENSCINP00000034801.1"/>
    </source>
</evidence>
<gene>
    <name evidence="11" type="primary">LOC100186321</name>
</gene>
<dbReference type="PANTHER" id="PTHR12383">
    <property type="entry name" value="PROTEASE FAMILY S26 MITOCHONDRIAL INNER MEMBRANE PROTEASE-RELATED"/>
    <property type="match status" value="1"/>
</dbReference>
<dbReference type="GO" id="GO:0006465">
    <property type="term" value="P:signal peptide processing"/>
    <property type="evidence" value="ECO:0007669"/>
    <property type="project" value="InterPro"/>
</dbReference>
<reference evidence="11" key="4">
    <citation type="submission" date="2025-09" db="UniProtKB">
        <authorList>
            <consortium name="Ensembl"/>
        </authorList>
    </citation>
    <scope>IDENTIFICATION</scope>
</reference>
<keyword evidence="3 9" id="KW-0999">Mitochondrion inner membrane</keyword>
<dbReference type="GO" id="GO:0006627">
    <property type="term" value="P:protein processing involved in protein targeting to mitochondrion"/>
    <property type="evidence" value="ECO:0000318"/>
    <property type="project" value="GO_Central"/>
</dbReference>
<accession>A0A1W5B422</accession>
<dbReference type="EMBL" id="EAAA01001918">
    <property type="status" value="NOT_ANNOTATED_CDS"/>
    <property type="molecule type" value="Genomic_DNA"/>
</dbReference>
<dbReference type="InterPro" id="IPR036286">
    <property type="entry name" value="LexA/Signal_pep-like_sf"/>
</dbReference>
<evidence type="ECO:0000256" key="2">
    <source>
        <dbReference type="ARBA" id="ARBA00011805"/>
    </source>
</evidence>
<keyword evidence="6" id="KW-0472">Membrane</keyword>
<comment type="similarity">
    <text evidence="7">Belongs to the peptidase S26 family. IMP1 subfamily.</text>
</comment>
<evidence type="ECO:0000256" key="5">
    <source>
        <dbReference type="ARBA" id="ARBA00023128"/>
    </source>
</evidence>
<evidence type="ECO:0000313" key="12">
    <source>
        <dbReference type="Proteomes" id="UP000008144"/>
    </source>
</evidence>
<dbReference type="NCBIfam" id="TIGR02227">
    <property type="entry name" value="sigpep_I_bact"/>
    <property type="match status" value="1"/>
</dbReference>
<dbReference type="GO" id="GO:0004252">
    <property type="term" value="F:serine-type endopeptidase activity"/>
    <property type="evidence" value="ECO:0007669"/>
    <property type="project" value="InterPro"/>
</dbReference>
<reference evidence="11" key="3">
    <citation type="submission" date="2025-08" db="UniProtKB">
        <authorList>
            <consortium name="Ensembl"/>
        </authorList>
    </citation>
    <scope>IDENTIFICATION</scope>
</reference>
<dbReference type="Proteomes" id="UP000008144">
    <property type="component" value="Chromosome 4"/>
</dbReference>
<accession>H2XYR7</accession>
<dbReference type="EC" id="3.4.21.-" evidence="9"/>
<organism evidence="11 12">
    <name type="scientific">Ciona intestinalis</name>
    <name type="common">Transparent sea squirt</name>
    <name type="synonym">Ascidia intestinalis</name>
    <dbReference type="NCBI Taxonomy" id="7719"/>
    <lineage>
        <taxon>Eukaryota</taxon>
        <taxon>Metazoa</taxon>
        <taxon>Chordata</taxon>
        <taxon>Tunicata</taxon>
        <taxon>Ascidiacea</taxon>
        <taxon>Phlebobranchia</taxon>
        <taxon>Cionidae</taxon>
        <taxon>Ciona</taxon>
    </lineage>
</organism>
<feature type="domain" description="Peptidase S26" evidence="10">
    <location>
        <begin position="11"/>
        <end position="91"/>
    </location>
</feature>
<evidence type="ECO:0000256" key="6">
    <source>
        <dbReference type="ARBA" id="ARBA00023136"/>
    </source>
</evidence>
<dbReference type="CDD" id="cd06530">
    <property type="entry name" value="S26_SPase_I"/>
    <property type="match status" value="1"/>
</dbReference>
<dbReference type="SUPFAM" id="SSF51306">
    <property type="entry name" value="LexA/Signal peptidase"/>
    <property type="match status" value="1"/>
</dbReference>
<dbReference type="PANTHER" id="PTHR12383:SF16">
    <property type="entry name" value="MITOCHONDRIAL INNER MEMBRANE PROTEASE SUBUNIT 1"/>
    <property type="match status" value="1"/>
</dbReference>
<dbReference type="GO" id="GO:0042720">
    <property type="term" value="C:mitochondrial inner membrane peptidase complex"/>
    <property type="evidence" value="ECO:0000318"/>
    <property type="project" value="GO_Central"/>
</dbReference>
<evidence type="ECO:0000256" key="3">
    <source>
        <dbReference type="ARBA" id="ARBA00022792"/>
    </source>
</evidence>
<keyword evidence="4 9" id="KW-0378">Hydrolase</keyword>
<dbReference type="AlphaFoldDB" id="H2XYR7"/>
<reference evidence="12" key="1">
    <citation type="journal article" date="2002" name="Science">
        <title>The draft genome of Ciona intestinalis: insights into chordate and vertebrate origins.</title>
        <authorList>
            <person name="Dehal P."/>
            <person name="Satou Y."/>
            <person name="Campbell R.K."/>
            <person name="Chapman J."/>
            <person name="Degnan B."/>
            <person name="De Tomaso A."/>
            <person name="Davidson B."/>
            <person name="Di Gregorio A."/>
            <person name="Gelpke M."/>
            <person name="Goodstein D.M."/>
            <person name="Harafuji N."/>
            <person name="Hastings K.E."/>
            <person name="Ho I."/>
            <person name="Hotta K."/>
            <person name="Huang W."/>
            <person name="Kawashima T."/>
            <person name="Lemaire P."/>
            <person name="Martinez D."/>
            <person name="Meinertzhagen I.A."/>
            <person name="Necula S."/>
            <person name="Nonaka M."/>
            <person name="Putnam N."/>
            <person name="Rash S."/>
            <person name="Saiga H."/>
            <person name="Satake M."/>
            <person name="Terry A."/>
            <person name="Yamada L."/>
            <person name="Wang H.G."/>
            <person name="Awazu S."/>
            <person name="Azumi K."/>
            <person name="Boore J."/>
            <person name="Branno M."/>
            <person name="Chin-Bow S."/>
            <person name="DeSantis R."/>
            <person name="Doyle S."/>
            <person name="Francino P."/>
            <person name="Keys D.N."/>
            <person name="Haga S."/>
            <person name="Hayashi H."/>
            <person name="Hino K."/>
            <person name="Imai K.S."/>
            <person name="Inaba K."/>
            <person name="Kano S."/>
            <person name="Kobayashi K."/>
            <person name="Kobayashi M."/>
            <person name="Lee B.I."/>
            <person name="Makabe K.W."/>
            <person name="Manohar C."/>
            <person name="Matassi G."/>
            <person name="Medina M."/>
            <person name="Mochizuki Y."/>
            <person name="Mount S."/>
            <person name="Morishita T."/>
            <person name="Miura S."/>
            <person name="Nakayama A."/>
            <person name="Nishizaka S."/>
            <person name="Nomoto H."/>
            <person name="Ohta F."/>
            <person name="Oishi K."/>
            <person name="Rigoutsos I."/>
            <person name="Sano M."/>
            <person name="Sasaki A."/>
            <person name="Sasakura Y."/>
            <person name="Shoguchi E."/>
            <person name="Shin-i T."/>
            <person name="Spagnuolo A."/>
            <person name="Stainier D."/>
            <person name="Suzuki M.M."/>
            <person name="Tassy O."/>
            <person name="Takatori N."/>
            <person name="Tokuoka M."/>
            <person name="Yagi K."/>
            <person name="Yoshizaki F."/>
            <person name="Wada S."/>
            <person name="Zhang C."/>
            <person name="Hyatt P.D."/>
            <person name="Larimer F."/>
            <person name="Detter C."/>
            <person name="Doggett N."/>
            <person name="Glavina T."/>
            <person name="Hawkins T."/>
            <person name="Richardson P."/>
            <person name="Lucas S."/>
            <person name="Kohara Y."/>
            <person name="Levine M."/>
            <person name="Satoh N."/>
            <person name="Rokhsar D.S."/>
        </authorList>
    </citation>
    <scope>NUCLEOTIDE SEQUENCE [LARGE SCALE GENOMIC DNA]</scope>
</reference>
<feature type="domain" description="Peptidase S26" evidence="10">
    <location>
        <begin position="93"/>
        <end position="133"/>
    </location>
</feature>
<dbReference type="FunCoup" id="H2XYR7">
    <property type="interactions" value="591"/>
</dbReference>
<dbReference type="InterPro" id="IPR000223">
    <property type="entry name" value="Pept_S26A_signal_pept_1"/>
</dbReference>
<sequence length="158" mass="17600">MNTSKIWQRMFHTLGAAFIGYTVLDSSIQISVFSGPSMEPTIQENDIGLVEKLTPYKKFQRGDIVIATSPDNPSIQICKRILALEGDRITSDGSYALWREKRVVPRGHVWLEGDNKDNSTDSRQFGAIPLGLVHCRLLAKISPKVEWLATSNIPVDSS</sequence>
<dbReference type="GeneID" id="100186321"/>
<name>H2XYR7_CIOIN</name>
<evidence type="ECO:0000256" key="1">
    <source>
        <dbReference type="ARBA" id="ARBA00004273"/>
    </source>
</evidence>
<evidence type="ECO:0000256" key="4">
    <source>
        <dbReference type="ARBA" id="ARBA00022801"/>
    </source>
</evidence>
<proteinExistence type="inferred from homology"/>
<keyword evidence="9" id="KW-0645">Protease</keyword>
<evidence type="ECO:0000256" key="7">
    <source>
        <dbReference type="ARBA" id="ARBA00038445"/>
    </source>
</evidence>
<protein>
    <recommendedName>
        <fullName evidence="9">Mitochondrial inner membrane protease subunit</fullName>
        <ecNumber evidence="9">3.4.21.-</ecNumber>
    </recommendedName>
</protein>
<reference evidence="11" key="2">
    <citation type="journal article" date="2008" name="Genome Biol.">
        <title>Improved genome assembly and evidence-based global gene model set for the chordate Ciona intestinalis: new insight into intron and operon populations.</title>
        <authorList>
            <person name="Satou Y."/>
            <person name="Mineta K."/>
            <person name="Ogasawara M."/>
            <person name="Sasakura Y."/>
            <person name="Shoguchi E."/>
            <person name="Ueno K."/>
            <person name="Yamada L."/>
            <person name="Matsumoto J."/>
            <person name="Wasserscheid J."/>
            <person name="Dewar K."/>
            <person name="Wiley G.B."/>
            <person name="Macmil S.L."/>
            <person name="Roe B.A."/>
            <person name="Zeller R.W."/>
            <person name="Hastings K.E."/>
            <person name="Lemaire P."/>
            <person name="Lindquist E."/>
            <person name="Endo T."/>
            <person name="Hotta K."/>
            <person name="Inaba K."/>
        </authorList>
    </citation>
    <scope>NUCLEOTIDE SEQUENCE [LARGE SCALE GENOMIC DNA]</scope>
    <source>
        <strain evidence="11">wild type</strain>
    </source>
</reference>
<dbReference type="Gene3D" id="2.10.109.10">
    <property type="entry name" value="Umud Fragment, subunit A"/>
    <property type="match status" value="1"/>
</dbReference>
<keyword evidence="12" id="KW-1185">Reference proteome</keyword>
<dbReference type="RefSeq" id="XP_026690079.1">
    <property type="nucleotide sequence ID" value="XM_026834278.1"/>
</dbReference>
<dbReference type="InterPro" id="IPR052064">
    <property type="entry name" value="Mito_IMP1_subunit"/>
</dbReference>
<dbReference type="Ensembl" id="ENSCINT00000034102.1">
    <property type="protein sequence ID" value="ENSCINP00000034801.1"/>
    <property type="gene ID" value="ENSCING00000021500.1"/>
</dbReference>
<dbReference type="PRINTS" id="PR00727">
    <property type="entry name" value="LEADERPTASE"/>
</dbReference>
<evidence type="ECO:0000256" key="8">
    <source>
        <dbReference type="PIRSR" id="PIRSR600223-1"/>
    </source>
</evidence>
<comment type="subunit">
    <text evidence="2">Heterodimer of 2 subunits, IMMPL1 and IMMPL2.</text>
</comment>
<evidence type="ECO:0000259" key="10">
    <source>
        <dbReference type="Pfam" id="PF10502"/>
    </source>
</evidence>
<dbReference type="STRING" id="7719.ENSCINP00000034801"/>
<dbReference type="Pfam" id="PF10502">
    <property type="entry name" value="Peptidase_S26"/>
    <property type="match status" value="2"/>
</dbReference>
<dbReference type="OMA" id="STHWFWE"/>